<dbReference type="AlphaFoldDB" id="A0A939T2N5"/>
<evidence type="ECO:0000313" key="5">
    <source>
        <dbReference type="Proteomes" id="UP000669179"/>
    </source>
</evidence>
<protein>
    <submittedName>
        <fullName evidence="4">Alkaline phosphatase D family protein</fullName>
    </submittedName>
</protein>
<dbReference type="InterPro" id="IPR032093">
    <property type="entry name" value="PhoD_N"/>
</dbReference>
<feature type="compositionally biased region" description="Pro residues" evidence="1">
    <location>
        <begin position="528"/>
        <end position="537"/>
    </location>
</feature>
<proteinExistence type="predicted"/>
<accession>A0A939T2N5</accession>
<dbReference type="SUPFAM" id="SSF56300">
    <property type="entry name" value="Metallo-dependent phosphatases"/>
    <property type="match status" value="1"/>
</dbReference>
<evidence type="ECO:0000256" key="1">
    <source>
        <dbReference type="SAM" id="MobiDB-lite"/>
    </source>
</evidence>
<dbReference type="Pfam" id="PF16655">
    <property type="entry name" value="PhoD_N"/>
    <property type="match status" value="1"/>
</dbReference>
<dbReference type="Gene3D" id="2.60.40.380">
    <property type="entry name" value="Purple acid phosphatase-like, N-terminal"/>
    <property type="match status" value="1"/>
</dbReference>
<feature type="compositionally biased region" description="Basic and acidic residues" evidence="1">
    <location>
        <begin position="510"/>
        <end position="520"/>
    </location>
</feature>
<dbReference type="InterPro" id="IPR029052">
    <property type="entry name" value="Metallo-depent_PP-like"/>
</dbReference>
<evidence type="ECO:0000313" key="4">
    <source>
        <dbReference type="EMBL" id="MBO2449961.1"/>
    </source>
</evidence>
<name>A0A939T2N5_9ACTN</name>
<dbReference type="Gene3D" id="3.60.21.70">
    <property type="entry name" value="PhoD-like phosphatase"/>
    <property type="match status" value="1"/>
</dbReference>
<feature type="domain" description="Phospholipase D N-terminal" evidence="3">
    <location>
        <begin position="32"/>
        <end position="132"/>
    </location>
</feature>
<dbReference type="InterPro" id="IPR018946">
    <property type="entry name" value="PhoD-like_MPP"/>
</dbReference>
<dbReference type="PANTHER" id="PTHR43606:SF2">
    <property type="entry name" value="ALKALINE PHOSPHATASE FAMILY PROTEIN (AFU_ORTHOLOGUE AFUA_5G03860)"/>
    <property type="match status" value="1"/>
</dbReference>
<dbReference type="Proteomes" id="UP000669179">
    <property type="component" value="Unassembled WGS sequence"/>
</dbReference>
<reference evidence="4" key="1">
    <citation type="submission" date="2021-03" db="EMBL/GenBank/DDBJ databases">
        <authorList>
            <person name="Kanchanasin P."/>
            <person name="Saeng-In P."/>
            <person name="Phongsopitanun W."/>
            <person name="Yuki M."/>
            <person name="Kudo T."/>
            <person name="Ohkuma M."/>
            <person name="Tanasupawat S."/>
        </authorList>
    </citation>
    <scope>NUCLEOTIDE SEQUENCE</scope>
    <source>
        <strain evidence="4">GKU 128</strain>
    </source>
</reference>
<dbReference type="CDD" id="cd07389">
    <property type="entry name" value="MPP_PhoD"/>
    <property type="match status" value="1"/>
</dbReference>
<dbReference type="PANTHER" id="PTHR43606">
    <property type="entry name" value="PHOSPHATASE, PUTATIVE (AFU_ORTHOLOGUE AFUA_6G08710)-RELATED"/>
    <property type="match status" value="1"/>
</dbReference>
<sequence length="537" mass="58993">MGRREFLGKAGTVGLVLGIPGRAGPSPYPFGLGVASGDPWPDGVVLWTRLAPEPLCPDPARPGGMAGRDVEVDWQVAADERFTKVVRHGRTRARAGLAHSVHVEVGGLRPGRDYHYRFRTAGEISPAGRTRTAPEGRPAQVRFAFTSCQNYQHGFYTAHRHLAAEDVDVVLHLGDYIYECDTAPAGGTVVRPHGTPEPVDLAGYRLRHALYRTDPDLRAAHAAAPWIVTWDDHDVVNNYSGGEAPGMDRQAFARRRAGAYQAYYEHMPLRRASVPRGPDMRINRRLRYGHLVDFWVLDTRQFRVARPPWVDLLPPDLASRLGVDRRSPDRAMLGGTQERWLLDGLARSRARWKILAQQVVMAQRNMAPPGGGEVYRLDTWDGFPVARERLLRGIADRRIDNVTVLTGDAHTNLAAELKTDFDDPAAPCVGVELVGTSVTSRGDGGDVRPDTPALLAANPHVKFANDLRGYVVCTATAGTLRADYRVLPYVGRPGASVHTRATFEITAGRPRLERVAERRPPGARRVSPPSPPDAVEG</sequence>
<feature type="region of interest" description="Disordered" evidence="1">
    <location>
        <begin position="508"/>
        <end position="537"/>
    </location>
</feature>
<dbReference type="InterPro" id="IPR052900">
    <property type="entry name" value="Phospholipid_Metab_Enz"/>
</dbReference>
<organism evidence="4 5">
    <name type="scientific">Actinomadura barringtoniae</name>
    <dbReference type="NCBI Taxonomy" id="1427535"/>
    <lineage>
        <taxon>Bacteria</taxon>
        <taxon>Bacillati</taxon>
        <taxon>Actinomycetota</taxon>
        <taxon>Actinomycetes</taxon>
        <taxon>Streptosporangiales</taxon>
        <taxon>Thermomonosporaceae</taxon>
        <taxon>Actinomadura</taxon>
    </lineage>
</organism>
<comment type="caution">
    <text evidence="4">The sequence shown here is derived from an EMBL/GenBank/DDBJ whole genome shotgun (WGS) entry which is preliminary data.</text>
</comment>
<gene>
    <name evidence="4" type="ORF">J4573_22860</name>
</gene>
<dbReference type="EMBL" id="JAGEOJ010000009">
    <property type="protein sequence ID" value="MBO2449961.1"/>
    <property type="molecule type" value="Genomic_DNA"/>
</dbReference>
<feature type="domain" description="PhoD-like phosphatase metallophosphatase" evidence="2">
    <location>
        <begin position="143"/>
        <end position="484"/>
    </location>
</feature>
<evidence type="ECO:0000259" key="2">
    <source>
        <dbReference type="Pfam" id="PF09423"/>
    </source>
</evidence>
<dbReference type="Pfam" id="PF09423">
    <property type="entry name" value="PhoD"/>
    <property type="match status" value="1"/>
</dbReference>
<dbReference type="InterPro" id="IPR038607">
    <property type="entry name" value="PhoD-like_sf"/>
</dbReference>
<keyword evidence="5" id="KW-1185">Reference proteome</keyword>
<evidence type="ECO:0000259" key="3">
    <source>
        <dbReference type="Pfam" id="PF16655"/>
    </source>
</evidence>